<protein>
    <recommendedName>
        <fullName evidence="1">ATPase AAA-type core domain-containing protein</fullName>
    </recommendedName>
</protein>
<dbReference type="PANTHER" id="PTHR43581:SF4">
    <property type="entry name" value="ATP_GTP PHOSPHATASE"/>
    <property type="match status" value="1"/>
</dbReference>
<dbReference type="PANTHER" id="PTHR43581">
    <property type="entry name" value="ATP/GTP PHOSPHATASE"/>
    <property type="match status" value="1"/>
</dbReference>
<evidence type="ECO:0000313" key="2">
    <source>
        <dbReference type="EMBL" id="TQE38560.1"/>
    </source>
</evidence>
<reference evidence="2 3" key="1">
    <citation type="submission" date="2019-03" db="EMBL/GenBank/DDBJ databases">
        <title>Comparative genomic analyses of the sweetpotato soil rot pathogen, Streptomyces ipomoeae.</title>
        <authorList>
            <person name="Ruschel Soares N."/>
            <person name="Badger J.H."/>
            <person name="Huguet-Tapia J.C."/>
            <person name="Clark C.A."/>
            <person name="Pettis G.S."/>
        </authorList>
    </citation>
    <scope>NUCLEOTIDE SEQUENCE [LARGE SCALE GENOMIC DNA]</scope>
    <source>
        <strain evidence="2 3">88-35</strain>
    </source>
</reference>
<organism evidence="2 3">
    <name type="scientific">Streptomyces ipomoeae</name>
    <dbReference type="NCBI Taxonomy" id="103232"/>
    <lineage>
        <taxon>Bacteria</taxon>
        <taxon>Bacillati</taxon>
        <taxon>Actinomycetota</taxon>
        <taxon>Actinomycetes</taxon>
        <taxon>Kitasatosporales</taxon>
        <taxon>Streptomycetaceae</taxon>
        <taxon>Streptomyces</taxon>
    </lineage>
</organism>
<dbReference type="Proteomes" id="UP000318720">
    <property type="component" value="Unassembled WGS sequence"/>
</dbReference>
<dbReference type="EMBL" id="SPAZ01000044">
    <property type="protein sequence ID" value="TQE38560.1"/>
    <property type="molecule type" value="Genomic_DNA"/>
</dbReference>
<dbReference type="AlphaFoldDB" id="A0AAE9B269"/>
<dbReference type="InterPro" id="IPR051396">
    <property type="entry name" value="Bact_Antivir_Def_Nuclease"/>
</dbReference>
<sequence length="564" mass="62711">MVRRSGDGDQGRHDRGDAVRLLRLSLPSYRGLHHFELDLTDALDGGHAIATLIGPNGGGKSRALHALAEIFGALHRPGRRAGFAFELDYEVHDRTVRVVQTSPDSSPELTVSTSLGRPVRVARAVWAQHLPDHVFGYQAHAQAPWTSEFEQHRRFAARRIGQWRRQWMKDFDHWRAHHTPDEAELWTEQLTLPINCPLYTPVFLCTPAHLPLLLLAQTTHWSDSFGTYLRRHSYLQRVASAVLRIRAPRAARAPHLAALPYWGLGGPARTLFAAAAESGRFGLIPDADPVDGAGSPAEGFQIDLGTAEDVRAFRNLFDSDLSMFGLLATLLDAGYLTVDVRLDKPGALTVGLDDLSSGEQQLLTILGLLRLQRTHESLFLLDEPDSHFHPEWSRRWYSSVRSVLGPHQHSQFLTATHEPLLVANMTREQIRVVTTDVEGQATAVIPRANPRGQGAGGLLTTDLFDLPTQLDEHTQELIDRQYALLPEAEGDPVKQAALRDVTAQLETMDFPNSDRDPLVAAFLAELHRRRLALLEAAQGPNPPSPERLQALVAELFHERFSSVI</sequence>
<dbReference type="SUPFAM" id="SSF52540">
    <property type="entry name" value="P-loop containing nucleoside triphosphate hydrolases"/>
    <property type="match status" value="1"/>
</dbReference>
<comment type="caution">
    <text evidence="2">The sequence shown here is derived from an EMBL/GenBank/DDBJ whole genome shotgun (WGS) entry which is preliminary data.</text>
</comment>
<dbReference type="GO" id="GO:0005524">
    <property type="term" value="F:ATP binding"/>
    <property type="evidence" value="ECO:0007669"/>
    <property type="project" value="InterPro"/>
</dbReference>
<proteinExistence type="predicted"/>
<dbReference type="InterPro" id="IPR027417">
    <property type="entry name" value="P-loop_NTPase"/>
</dbReference>
<dbReference type="InterPro" id="IPR003959">
    <property type="entry name" value="ATPase_AAA_core"/>
</dbReference>
<dbReference type="GO" id="GO:0016887">
    <property type="term" value="F:ATP hydrolysis activity"/>
    <property type="evidence" value="ECO:0007669"/>
    <property type="project" value="InterPro"/>
</dbReference>
<dbReference type="Gene3D" id="3.40.50.300">
    <property type="entry name" value="P-loop containing nucleotide triphosphate hydrolases"/>
    <property type="match status" value="1"/>
</dbReference>
<gene>
    <name evidence="2" type="ORF">Sipo8835_04255</name>
</gene>
<feature type="domain" description="ATPase AAA-type core" evidence="1">
    <location>
        <begin position="274"/>
        <end position="423"/>
    </location>
</feature>
<dbReference type="Pfam" id="PF13304">
    <property type="entry name" value="AAA_21"/>
    <property type="match status" value="1"/>
</dbReference>
<accession>A0AAE9B269</accession>
<evidence type="ECO:0000313" key="3">
    <source>
        <dbReference type="Proteomes" id="UP000318720"/>
    </source>
</evidence>
<name>A0AAE9B269_9ACTN</name>
<evidence type="ECO:0000259" key="1">
    <source>
        <dbReference type="Pfam" id="PF13304"/>
    </source>
</evidence>